<dbReference type="EMBL" id="JABAFZ010000006">
    <property type="protein sequence ID" value="NME89543.1"/>
    <property type="molecule type" value="Genomic_DNA"/>
</dbReference>
<comment type="caution">
    <text evidence="2">The sequence shown here is derived from an EMBL/GenBank/DDBJ whole genome shotgun (WGS) entry which is preliminary data.</text>
</comment>
<feature type="coiled-coil region" evidence="1">
    <location>
        <begin position="59"/>
        <end position="103"/>
    </location>
</feature>
<sequence>METAILLIGAVGGILAIPVGYFTAKMTASSQKESTAIETRGPDWDRFMERVEKHNAETRAQLNGRIDRLQNKVQRLEDKLAEKDKLIEQKDALIEKKDQLLHLAMSELARFVRKFPDDVVTRSIAYELKDEMSAYWPRDEPN</sequence>
<protein>
    <submittedName>
        <fullName evidence="2">Uncharacterized protein</fullName>
    </submittedName>
</protein>
<keyword evidence="1" id="KW-0175">Coiled coil</keyword>
<accession>A0AB36CL27</accession>
<reference evidence="2 3" key="1">
    <citation type="submission" date="2020-04" db="EMBL/GenBank/DDBJ databases">
        <authorList>
            <person name="Hitch T.C.A."/>
            <person name="Wylensek D."/>
            <person name="Clavel T."/>
        </authorList>
    </citation>
    <scope>NUCLEOTIDE SEQUENCE [LARGE SCALE GENOMIC DNA]</scope>
    <source>
        <strain evidence="2 3">BL-383-APC-3D</strain>
    </source>
</reference>
<gene>
    <name evidence="2" type="ORF">HF853_07665</name>
</gene>
<proteinExistence type="predicted"/>
<evidence type="ECO:0000313" key="3">
    <source>
        <dbReference type="Proteomes" id="UP000544551"/>
    </source>
</evidence>
<evidence type="ECO:0000256" key="1">
    <source>
        <dbReference type="SAM" id="Coils"/>
    </source>
</evidence>
<evidence type="ECO:0000313" key="2">
    <source>
        <dbReference type="EMBL" id="NME89543.1"/>
    </source>
</evidence>
<dbReference type="Proteomes" id="UP000544551">
    <property type="component" value="Unassembled WGS sequence"/>
</dbReference>
<name>A0AB36CL27_9CORY</name>
<dbReference type="RefSeq" id="WP_168969824.1">
    <property type="nucleotide sequence ID" value="NZ_JABAFZ010000006.1"/>
</dbReference>
<organism evidence="2 3">
    <name type="scientific">Corynebacterium stationis</name>
    <dbReference type="NCBI Taxonomy" id="1705"/>
    <lineage>
        <taxon>Bacteria</taxon>
        <taxon>Bacillati</taxon>
        <taxon>Actinomycetota</taxon>
        <taxon>Actinomycetes</taxon>
        <taxon>Mycobacteriales</taxon>
        <taxon>Corynebacteriaceae</taxon>
        <taxon>Corynebacterium</taxon>
    </lineage>
</organism>
<dbReference type="AlphaFoldDB" id="A0AB36CL27"/>